<accession>A0ABQ9NQ91</accession>
<evidence type="ECO:0000256" key="1">
    <source>
        <dbReference type="SAM" id="MobiDB-lite"/>
    </source>
</evidence>
<evidence type="ECO:0000313" key="3">
    <source>
        <dbReference type="Proteomes" id="UP001172684"/>
    </source>
</evidence>
<dbReference type="SUPFAM" id="SSF52047">
    <property type="entry name" value="RNI-like"/>
    <property type="match status" value="1"/>
</dbReference>
<dbReference type="EMBL" id="JAPDRL010000039">
    <property type="protein sequence ID" value="KAJ9664126.1"/>
    <property type="molecule type" value="Genomic_DNA"/>
</dbReference>
<feature type="region of interest" description="Disordered" evidence="1">
    <location>
        <begin position="340"/>
        <end position="398"/>
    </location>
</feature>
<organism evidence="2 3">
    <name type="scientific">Coniosporium apollinis</name>
    <dbReference type="NCBI Taxonomy" id="61459"/>
    <lineage>
        <taxon>Eukaryota</taxon>
        <taxon>Fungi</taxon>
        <taxon>Dikarya</taxon>
        <taxon>Ascomycota</taxon>
        <taxon>Pezizomycotina</taxon>
        <taxon>Dothideomycetes</taxon>
        <taxon>Dothideomycetes incertae sedis</taxon>
        <taxon>Coniosporium</taxon>
    </lineage>
</organism>
<dbReference type="Gene3D" id="3.80.10.10">
    <property type="entry name" value="Ribonuclease Inhibitor"/>
    <property type="match status" value="1"/>
</dbReference>
<gene>
    <name evidence="2" type="ORF">H2201_005366</name>
</gene>
<evidence type="ECO:0000313" key="2">
    <source>
        <dbReference type="EMBL" id="KAJ9664126.1"/>
    </source>
</evidence>
<dbReference type="Proteomes" id="UP001172684">
    <property type="component" value="Unassembled WGS sequence"/>
</dbReference>
<reference evidence="2" key="1">
    <citation type="submission" date="2022-10" db="EMBL/GenBank/DDBJ databases">
        <title>Culturing micro-colonial fungi from biological soil crusts in the Mojave desert and describing Neophaeococcomyces mojavensis, and introducing the new genera and species Taxawa tesnikishii.</title>
        <authorList>
            <person name="Kurbessoian T."/>
            <person name="Stajich J.E."/>
        </authorList>
    </citation>
    <scope>NUCLEOTIDE SEQUENCE</scope>
    <source>
        <strain evidence="2">TK_1</strain>
    </source>
</reference>
<keyword evidence="3" id="KW-1185">Reference proteome</keyword>
<proteinExistence type="predicted"/>
<protein>
    <submittedName>
        <fullName evidence="2">Uncharacterized protein</fullName>
    </submittedName>
</protein>
<name>A0ABQ9NQ91_9PEZI</name>
<sequence>MAEEHLRDLRTLKLRGTNLQNAEFLRLMGNISSVPDEATEWPCLRSLDLRDNNITDEALDVSLMTKRTDHSDQPPPYSRTVFEVRPGSLIEGQCLSSVFEAKLSAALHCAHPQFSDDITEVVARVKASPTLNRRDSYDGLYPGLTHLYISGNGISAQAVVKLLMLLHLEVLDCGTVTTKKAFKEPLAEETRLFEETQAAFLILDNLKNCPSLRFLRVNHQVVTGYSSLHDIGWIDPVASLSGASNTQWDPEHGSNGTPRRYVFQAPLLAIETLVLTSLPEHSAKGHVTECLKTFLQACGDMERVSTLYQFHNHRDTSPLKVLALSTQEIRLELVSLPAHANRQGPADESKTFEQTGNSDFSFFPDENAAGSASSSVPMRPTALPLPDGGPPHPDSDVVKSLAAFRKAQREKELRSAISSPDGETFWRGKLQVIRPTR</sequence>
<dbReference type="InterPro" id="IPR032675">
    <property type="entry name" value="LRR_dom_sf"/>
</dbReference>
<dbReference type="InterPro" id="IPR001611">
    <property type="entry name" value="Leu-rich_rpt"/>
</dbReference>
<dbReference type="Pfam" id="PF13516">
    <property type="entry name" value="LRR_6"/>
    <property type="match status" value="1"/>
</dbReference>
<comment type="caution">
    <text evidence="2">The sequence shown here is derived from an EMBL/GenBank/DDBJ whole genome shotgun (WGS) entry which is preliminary data.</text>
</comment>